<dbReference type="CDD" id="cd01646">
    <property type="entry name" value="RT_Bac_retron_I"/>
    <property type="match status" value="1"/>
</dbReference>
<evidence type="ECO:0000259" key="1">
    <source>
        <dbReference type="PROSITE" id="PS50878"/>
    </source>
</evidence>
<dbReference type="EMBL" id="CP041372">
    <property type="protein sequence ID" value="QKS69719.1"/>
    <property type="molecule type" value="Genomic_DNA"/>
</dbReference>
<dbReference type="PROSITE" id="PS50878">
    <property type="entry name" value="RT_POL"/>
    <property type="match status" value="1"/>
</dbReference>
<gene>
    <name evidence="2" type="ORF">FLK61_23265</name>
</gene>
<evidence type="ECO:0000313" key="3">
    <source>
        <dbReference type="Proteomes" id="UP000318138"/>
    </source>
</evidence>
<dbReference type="InterPro" id="IPR000477">
    <property type="entry name" value="RT_dom"/>
</dbReference>
<name>A0A859F9G3_9BACI</name>
<dbReference type="Pfam" id="PF00078">
    <property type="entry name" value="RVT_1"/>
    <property type="match status" value="1"/>
</dbReference>
<keyword evidence="2" id="KW-0548">Nucleotidyltransferase</keyword>
<sequence>MNEHFFLRTDVLPEEIPIAFSNKNVYSNITKKYLRDVDIQAFIKNFKNRDTVPLFFYVPKNDSERRKIALVHPIAQIQMFNYIITYEQMITAFCKKSPFSVRAPIKRNLPKYRDLELKRKKYKKIEEEYNFLNEMSVTSDEDQTMFYNYFSYNKYKKITNLYNSVKFNRDKYKYNYFLKLDIQKCFPSIYTHSLSWALFGDKSIAKKYKNLEEAFPNATDKIAQIINFNETHGLIVGPEFSRVLAEMLLGKIDTMVFSIAKENNLVHHLDYKMYRFIDDYFLFAKNKKTIDLIENYLNSALMEFNLSLNVSKSELQERPFNISDNSIIILKKAFEGFNSQKLLSSILKKIDFTDYKGSRYEWNDLLYNMENMLSSIPQSNTRVINYFLKTIRSSIFFDGRHKHIIEHSIEVVSNIYSININYKSTNYLIAIYIKIFNAIKKIENEITLELSRLTFPLTKTEFIKIDEKKDSLIYLKEKMYQHLFIILKNNIENINYMYELIPFMRMLDKRMPASFLCEILDKNKSEYFISCSIGYYILEKEDSSLNSMYKTVAMKLYNVVEFNTKYYISKGAKEKIYESDYFYYLNDFAKYPGFSDKQRKTLNDRLISSFHQIISTGNDSDKKLKSEIWGFITQESYYNWNITYNTFIRKIVKKSSNLTNSNNDYD</sequence>
<dbReference type="RefSeq" id="WP_176007761.1">
    <property type="nucleotide sequence ID" value="NZ_CP041372.2"/>
</dbReference>
<organism evidence="2 3">
    <name type="scientific">Paenalkalicoccus suaedae</name>
    <dbReference type="NCBI Taxonomy" id="2592382"/>
    <lineage>
        <taxon>Bacteria</taxon>
        <taxon>Bacillati</taxon>
        <taxon>Bacillota</taxon>
        <taxon>Bacilli</taxon>
        <taxon>Bacillales</taxon>
        <taxon>Bacillaceae</taxon>
        <taxon>Paenalkalicoccus</taxon>
    </lineage>
</organism>
<keyword evidence="2" id="KW-0695">RNA-directed DNA polymerase</keyword>
<dbReference type="GO" id="GO:0003964">
    <property type="term" value="F:RNA-directed DNA polymerase activity"/>
    <property type="evidence" value="ECO:0007669"/>
    <property type="project" value="UniProtKB-KW"/>
</dbReference>
<dbReference type="Proteomes" id="UP000318138">
    <property type="component" value="Chromosome"/>
</dbReference>
<keyword evidence="3" id="KW-1185">Reference proteome</keyword>
<dbReference type="KEGG" id="psua:FLK61_23265"/>
<reference evidence="3" key="1">
    <citation type="submission" date="2019-07" db="EMBL/GenBank/DDBJ databases">
        <title>Bacillus alkalisoli sp. nov. isolated from saline soil.</title>
        <authorList>
            <person name="Sun J.-Q."/>
            <person name="Xu L."/>
        </authorList>
    </citation>
    <scope>NUCLEOTIDE SEQUENCE [LARGE SCALE GENOMIC DNA]</scope>
    <source>
        <strain evidence="3">M4U3P1</strain>
    </source>
</reference>
<keyword evidence="2" id="KW-0808">Transferase</keyword>
<accession>A0A859F9G3</accession>
<feature type="domain" description="Reverse transcriptase" evidence="1">
    <location>
        <begin position="85"/>
        <end position="327"/>
    </location>
</feature>
<protein>
    <submittedName>
        <fullName evidence="2">RNA-directed DNA polymerase</fullName>
    </submittedName>
</protein>
<evidence type="ECO:0000313" key="2">
    <source>
        <dbReference type="EMBL" id="QKS69719.1"/>
    </source>
</evidence>
<dbReference type="AlphaFoldDB" id="A0A859F9G3"/>
<proteinExistence type="predicted"/>